<dbReference type="EMBL" id="CAJVQC010071748">
    <property type="protein sequence ID" value="CAG8810883.1"/>
    <property type="molecule type" value="Genomic_DNA"/>
</dbReference>
<gene>
    <name evidence="1" type="ORF">RPERSI_LOCUS23180</name>
</gene>
<organism evidence="1 2">
    <name type="scientific">Racocetra persica</name>
    <dbReference type="NCBI Taxonomy" id="160502"/>
    <lineage>
        <taxon>Eukaryota</taxon>
        <taxon>Fungi</taxon>
        <taxon>Fungi incertae sedis</taxon>
        <taxon>Mucoromycota</taxon>
        <taxon>Glomeromycotina</taxon>
        <taxon>Glomeromycetes</taxon>
        <taxon>Diversisporales</taxon>
        <taxon>Gigasporaceae</taxon>
        <taxon>Racocetra</taxon>
    </lineage>
</organism>
<dbReference type="Proteomes" id="UP000789920">
    <property type="component" value="Unassembled WGS sequence"/>
</dbReference>
<evidence type="ECO:0000313" key="1">
    <source>
        <dbReference type="EMBL" id="CAG8810883.1"/>
    </source>
</evidence>
<feature type="non-terminal residue" evidence="1">
    <location>
        <position position="1"/>
    </location>
</feature>
<comment type="caution">
    <text evidence="1">The sequence shown here is derived from an EMBL/GenBank/DDBJ whole genome shotgun (WGS) entry which is preliminary data.</text>
</comment>
<evidence type="ECO:0000313" key="2">
    <source>
        <dbReference type="Proteomes" id="UP000789920"/>
    </source>
</evidence>
<proteinExistence type="predicted"/>
<protein>
    <submittedName>
        <fullName evidence="1">12461_t:CDS:1</fullName>
    </submittedName>
</protein>
<reference evidence="1" key="1">
    <citation type="submission" date="2021-06" db="EMBL/GenBank/DDBJ databases">
        <authorList>
            <person name="Kallberg Y."/>
            <person name="Tangrot J."/>
            <person name="Rosling A."/>
        </authorList>
    </citation>
    <scope>NUCLEOTIDE SEQUENCE</scope>
    <source>
        <strain evidence="1">MA461A</strain>
    </source>
</reference>
<keyword evidence="2" id="KW-1185">Reference proteome</keyword>
<accession>A0ACA9RTZ0</accession>
<name>A0ACA9RTZ0_9GLOM</name>
<sequence>EELLECDLRDSVNRSTVNSSQLEFEQSDELFSSFEPISESHNNNMQSDDVNNANLLIEEIIDLTNLAFIGNNNSFIGNQNIALNNITQ</sequence>